<dbReference type="GO" id="GO:0004663">
    <property type="term" value="F:Rab geranylgeranyltransferase activity"/>
    <property type="evidence" value="ECO:0007669"/>
    <property type="project" value="UniProtKB-UniRule"/>
</dbReference>
<keyword evidence="8" id="KW-1185">Reference proteome</keyword>
<keyword evidence="4" id="KW-0677">Repeat</keyword>
<evidence type="ECO:0000256" key="4">
    <source>
        <dbReference type="ARBA" id="ARBA00022737"/>
    </source>
</evidence>
<name>A0A914YDD7_9BILA</name>
<dbReference type="GO" id="GO:0005968">
    <property type="term" value="C:Rab-protein geranylgeranyltransferase complex"/>
    <property type="evidence" value="ECO:0007669"/>
    <property type="project" value="TreeGrafter"/>
</dbReference>
<sequence length="352" mass="41407">MHSIKKVEESARIAREAKRQKKCHEVDALRKKVFATFKNIDGHEKEFLDLSEILLKSIPDLYTFWIMRRNVLLKIKQKMEVDPSYTVFHEDECIKLAKKKGLIPDKKVSTKEIDVEEKKGEAAAGGDASSLPNSEALEANFQSFDVTEPYKKPEIEEPLLENQDIDKPIKEKPSYPLPTFDDLLDGETKLSEEALFHNPKSYSAWNHRRFIMELYSNPPLKREIEICEKALTFDSRNFHVWDYRRYIVRLLNRTMDEELEFSKKMVEKNPSNYSAWHYRINILLEAGGKITDEMFVDEIKNVTEVCVVNSEDQTAWTYVNWLIDRFFNQNERKKNLENVISFTDNEMNCKSF</sequence>
<dbReference type="PROSITE" id="PS51147">
    <property type="entry name" value="PFTA"/>
    <property type="match status" value="3"/>
</dbReference>
<dbReference type="Proteomes" id="UP000887577">
    <property type="component" value="Unplaced"/>
</dbReference>
<protein>
    <recommendedName>
        <fullName evidence="6">Geranylgeranyl transferase type-2 subunit alpha</fullName>
        <ecNumber evidence="6">2.5.1.60</ecNumber>
    </recommendedName>
    <alternativeName>
        <fullName evidence="6">Geranylgeranyl transferase type II subunit alpha</fullName>
    </alternativeName>
</protein>
<comment type="similarity">
    <text evidence="1 6">Belongs to the protein prenyltransferase subunit alpha family.</text>
</comment>
<evidence type="ECO:0000256" key="6">
    <source>
        <dbReference type="RuleBase" id="RU367120"/>
    </source>
</evidence>
<keyword evidence="3 6" id="KW-0808">Transferase</keyword>
<reference evidence="9" key="1">
    <citation type="submission" date="2022-11" db="UniProtKB">
        <authorList>
            <consortium name="WormBaseParasite"/>
        </authorList>
    </citation>
    <scope>IDENTIFICATION</scope>
</reference>
<organism evidence="8 9">
    <name type="scientific">Panagrolaimus superbus</name>
    <dbReference type="NCBI Taxonomy" id="310955"/>
    <lineage>
        <taxon>Eukaryota</taxon>
        <taxon>Metazoa</taxon>
        <taxon>Ecdysozoa</taxon>
        <taxon>Nematoda</taxon>
        <taxon>Chromadorea</taxon>
        <taxon>Rhabditida</taxon>
        <taxon>Tylenchina</taxon>
        <taxon>Panagrolaimomorpha</taxon>
        <taxon>Panagrolaimoidea</taxon>
        <taxon>Panagrolaimidae</taxon>
        <taxon>Panagrolaimus</taxon>
    </lineage>
</organism>
<dbReference type="SUPFAM" id="SSF48439">
    <property type="entry name" value="Protein prenylyltransferase"/>
    <property type="match status" value="1"/>
</dbReference>
<evidence type="ECO:0000313" key="8">
    <source>
        <dbReference type="Proteomes" id="UP000887577"/>
    </source>
</evidence>
<dbReference type="AlphaFoldDB" id="A0A914YDD7"/>
<dbReference type="Pfam" id="PF01239">
    <property type="entry name" value="PPTA"/>
    <property type="match status" value="3"/>
</dbReference>
<evidence type="ECO:0000256" key="1">
    <source>
        <dbReference type="ARBA" id="ARBA00006734"/>
    </source>
</evidence>
<evidence type="ECO:0000256" key="5">
    <source>
        <dbReference type="ARBA" id="ARBA00047658"/>
    </source>
</evidence>
<comment type="function">
    <text evidence="6">Catalyzes the transfer of a geranyl-geranyl moiety from geranyl-geranyl pyrophosphate to cysteines occuring in specific C-terminal amino acid sequences.</text>
</comment>
<evidence type="ECO:0000256" key="2">
    <source>
        <dbReference type="ARBA" id="ARBA00022602"/>
    </source>
</evidence>
<dbReference type="GO" id="GO:0097354">
    <property type="term" value="P:prenylation"/>
    <property type="evidence" value="ECO:0007669"/>
    <property type="project" value="UniProtKB-UniRule"/>
</dbReference>
<dbReference type="InterPro" id="IPR002088">
    <property type="entry name" value="Prenyl_trans_a"/>
</dbReference>
<dbReference type="WBParaSite" id="PSU_v2.g15465.t1">
    <property type="protein sequence ID" value="PSU_v2.g15465.t1"/>
    <property type="gene ID" value="PSU_v2.g15465"/>
</dbReference>
<dbReference type="Gene3D" id="1.25.40.120">
    <property type="entry name" value="Protein prenylyltransferase"/>
    <property type="match status" value="2"/>
</dbReference>
<dbReference type="PANTHER" id="PTHR11129:SF2">
    <property type="entry name" value="GERANYLGERANYL TRANSFERASE TYPE-2 SUBUNIT ALPHA"/>
    <property type="match status" value="1"/>
</dbReference>
<dbReference type="PANTHER" id="PTHR11129">
    <property type="entry name" value="PROTEIN FARNESYLTRANSFERASE ALPHA SUBUNIT/RAB GERANYLGERANYL TRANSFERASE ALPHA SUBUNIT"/>
    <property type="match status" value="1"/>
</dbReference>
<feature type="region of interest" description="Disordered" evidence="7">
    <location>
        <begin position="113"/>
        <end position="132"/>
    </location>
</feature>
<comment type="catalytic activity">
    <reaction evidence="5 6">
        <text>geranylgeranyl diphosphate + L-cysteinyl-[protein] = S-geranylgeranyl-L-cysteinyl-[protein] + diphosphate</text>
        <dbReference type="Rhea" id="RHEA:21240"/>
        <dbReference type="Rhea" id="RHEA-COMP:10131"/>
        <dbReference type="Rhea" id="RHEA-COMP:11537"/>
        <dbReference type="ChEBI" id="CHEBI:29950"/>
        <dbReference type="ChEBI" id="CHEBI:33019"/>
        <dbReference type="ChEBI" id="CHEBI:57533"/>
        <dbReference type="ChEBI" id="CHEBI:86021"/>
        <dbReference type="EC" id="2.5.1.60"/>
    </reaction>
</comment>
<proteinExistence type="inferred from homology"/>
<accession>A0A914YDD7</accession>
<evidence type="ECO:0000256" key="3">
    <source>
        <dbReference type="ARBA" id="ARBA00022679"/>
    </source>
</evidence>
<evidence type="ECO:0000256" key="7">
    <source>
        <dbReference type="SAM" id="MobiDB-lite"/>
    </source>
</evidence>
<dbReference type="EC" id="2.5.1.60" evidence="6"/>
<evidence type="ECO:0000313" key="9">
    <source>
        <dbReference type="WBParaSite" id="PSU_v2.g15465.t1"/>
    </source>
</evidence>
<keyword evidence="2 6" id="KW-0637">Prenyltransferase</keyword>